<gene>
    <name evidence="1" type="ORF">CPELLU_LOCUS15095</name>
</gene>
<dbReference type="Proteomes" id="UP000789759">
    <property type="component" value="Unassembled WGS sequence"/>
</dbReference>
<name>A0A9N9NU69_9GLOM</name>
<dbReference type="OrthoDB" id="2404417at2759"/>
<organism evidence="1 2">
    <name type="scientific">Cetraspora pellucida</name>
    <dbReference type="NCBI Taxonomy" id="1433469"/>
    <lineage>
        <taxon>Eukaryota</taxon>
        <taxon>Fungi</taxon>
        <taxon>Fungi incertae sedis</taxon>
        <taxon>Mucoromycota</taxon>
        <taxon>Glomeromycotina</taxon>
        <taxon>Glomeromycetes</taxon>
        <taxon>Diversisporales</taxon>
        <taxon>Gigasporaceae</taxon>
        <taxon>Cetraspora</taxon>
    </lineage>
</organism>
<protein>
    <submittedName>
        <fullName evidence="1">17736_t:CDS:1</fullName>
    </submittedName>
</protein>
<evidence type="ECO:0000313" key="1">
    <source>
        <dbReference type="EMBL" id="CAG8757551.1"/>
    </source>
</evidence>
<evidence type="ECO:0000313" key="2">
    <source>
        <dbReference type="Proteomes" id="UP000789759"/>
    </source>
</evidence>
<reference evidence="1" key="1">
    <citation type="submission" date="2021-06" db="EMBL/GenBank/DDBJ databases">
        <authorList>
            <person name="Kallberg Y."/>
            <person name="Tangrot J."/>
            <person name="Rosling A."/>
        </authorList>
    </citation>
    <scope>NUCLEOTIDE SEQUENCE</scope>
    <source>
        <strain evidence="1">FL966</strain>
    </source>
</reference>
<dbReference type="AlphaFoldDB" id="A0A9N9NU69"/>
<dbReference type="EMBL" id="CAJVQA010019126">
    <property type="protein sequence ID" value="CAG8757551.1"/>
    <property type="molecule type" value="Genomic_DNA"/>
</dbReference>
<comment type="caution">
    <text evidence="1">The sequence shown here is derived from an EMBL/GenBank/DDBJ whole genome shotgun (WGS) entry which is preliminary data.</text>
</comment>
<proteinExistence type="predicted"/>
<sequence length="169" mass="19660">MNCTIESKLSGRQTVVTFIEWLYGLKLLHKNLNKKGTGQVIYEADLVEPTNHSDYYYVKKYYKLEVINLDFNDESMEVEKSNTTSLQSIKELLTNNKNNKIYLGSTDETYQKIICLYNNKGILLNINVNLVTKNNPTYLDIISAHIFYLFKKSSNVCTDFFRTLKLSQQ</sequence>
<accession>A0A9N9NU69</accession>
<keyword evidence="2" id="KW-1185">Reference proteome</keyword>